<feature type="region of interest" description="Disordered" evidence="1">
    <location>
        <begin position="1"/>
        <end position="103"/>
    </location>
</feature>
<dbReference type="EMBL" id="JANPWB010000006">
    <property type="protein sequence ID" value="KAJ1177690.1"/>
    <property type="molecule type" value="Genomic_DNA"/>
</dbReference>
<name>A0AAV7TN79_PLEWA</name>
<accession>A0AAV7TN79</accession>
<protein>
    <submittedName>
        <fullName evidence="2">Uncharacterized protein</fullName>
    </submittedName>
</protein>
<keyword evidence="3" id="KW-1185">Reference proteome</keyword>
<dbReference type="AlphaFoldDB" id="A0AAV7TN79"/>
<dbReference type="Proteomes" id="UP001066276">
    <property type="component" value="Chromosome 3_2"/>
</dbReference>
<evidence type="ECO:0000313" key="3">
    <source>
        <dbReference type="Proteomes" id="UP001066276"/>
    </source>
</evidence>
<evidence type="ECO:0000313" key="2">
    <source>
        <dbReference type="EMBL" id="KAJ1177690.1"/>
    </source>
</evidence>
<evidence type="ECO:0000256" key="1">
    <source>
        <dbReference type="SAM" id="MobiDB-lite"/>
    </source>
</evidence>
<feature type="compositionally biased region" description="Polar residues" evidence="1">
    <location>
        <begin position="77"/>
        <end position="88"/>
    </location>
</feature>
<gene>
    <name evidence="2" type="ORF">NDU88_002942</name>
</gene>
<comment type="caution">
    <text evidence="2">The sequence shown here is derived from an EMBL/GenBank/DDBJ whole genome shotgun (WGS) entry which is preliminary data.</text>
</comment>
<sequence length="103" mass="10763">MARSWSSAGRGCRSERERRAPAARGPSQGAGAGGLRRDRPPASASPPGPGAQPGGRIRTGTDGGTVQEPRPCLRLTPKNSIKVRSTHFSPMEAQEESTGVKTD</sequence>
<organism evidence="2 3">
    <name type="scientific">Pleurodeles waltl</name>
    <name type="common">Iberian ribbed newt</name>
    <dbReference type="NCBI Taxonomy" id="8319"/>
    <lineage>
        <taxon>Eukaryota</taxon>
        <taxon>Metazoa</taxon>
        <taxon>Chordata</taxon>
        <taxon>Craniata</taxon>
        <taxon>Vertebrata</taxon>
        <taxon>Euteleostomi</taxon>
        <taxon>Amphibia</taxon>
        <taxon>Batrachia</taxon>
        <taxon>Caudata</taxon>
        <taxon>Salamandroidea</taxon>
        <taxon>Salamandridae</taxon>
        <taxon>Pleurodelinae</taxon>
        <taxon>Pleurodeles</taxon>
    </lineage>
</organism>
<reference evidence="2" key="1">
    <citation type="journal article" date="2022" name="bioRxiv">
        <title>Sequencing and chromosome-scale assembly of the giantPleurodeles waltlgenome.</title>
        <authorList>
            <person name="Brown T."/>
            <person name="Elewa A."/>
            <person name="Iarovenko S."/>
            <person name="Subramanian E."/>
            <person name="Araus A.J."/>
            <person name="Petzold A."/>
            <person name="Susuki M."/>
            <person name="Suzuki K.-i.T."/>
            <person name="Hayashi T."/>
            <person name="Toyoda A."/>
            <person name="Oliveira C."/>
            <person name="Osipova E."/>
            <person name="Leigh N.D."/>
            <person name="Simon A."/>
            <person name="Yun M.H."/>
        </authorList>
    </citation>
    <scope>NUCLEOTIDE SEQUENCE</scope>
    <source>
        <strain evidence="2">20211129_DDA</strain>
        <tissue evidence="2">Liver</tissue>
    </source>
</reference>
<proteinExistence type="predicted"/>